<comment type="caution">
    <text evidence="1">The sequence shown here is derived from an EMBL/GenBank/DDBJ whole genome shotgun (WGS) entry which is preliminary data.</text>
</comment>
<dbReference type="InterPro" id="IPR027396">
    <property type="entry name" value="DsrEFH-like"/>
</dbReference>
<dbReference type="AlphaFoldDB" id="A0A2W5TVN6"/>
<dbReference type="Proteomes" id="UP000249061">
    <property type="component" value="Unassembled WGS sequence"/>
</dbReference>
<name>A0A2W5TVN6_9BACT</name>
<protein>
    <recommendedName>
        <fullName evidence="3">Peroxiredoxin</fullName>
    </recommendedName>
</protein>
<reference evidence="1 2" key="1">
    <citation type="submission" date="2017-08" db="EMBL/GenBank/DDBJ databases">
        <title>Infants hospitalized years apart are colonized by the same room-sourced microbial strains.</title>
        <authorList>
            <person name="Brooks B."/>
            <person name="Olm M.R."/>
            <person name="Firek B.A."/>
            <person name="Baker R."/>
            <person name="Thomas B.C."/>
            <person name="Morowitz M.J."/>
            <person name="Banfield J.F."/>
        </authorList>
    </citation>
    <scope>NUCLEOTIDE SEQUENCE [LARGE SCALE GENOMIC DNA]</scope>
    <source>
        <strain evidence="1">S2_003_000_R2_14</strain>
    </source>
</reference>
<accession>A0A2W5TVN6</accession>
<sequence>MAAPVIIFLHRGEYDAVHQGLSIAASAVSSGRPVELFFFWWALERLVRGNLDEPDLERDDVNATMELRGVPTLRQLLDVVRDSGLAKVFACSGSMASIGLLPPDVEPKVDALIGWTAILQRTAGVTDRFTL</sequence>
<evidence type="ECO:0008006" key="3">
    <source>
        <dbReference type="Google" id="ProtNLM"/>
    </source>
</evidence>
<proteinExistence type="predicted"/>
<evidence type="ECO:0000313" key="1">
    <source>
        <dbReference type="EMBL" id="PZR17343.1"/>
    </source>
</evidence>
<gene>
    <name evidence="1" type="ORF">DI536_03190</name>
</gene>
<organism evidence="1 2">
    <name type="scientific">Archangium gephyra</name>
    <dbReference type="NCBI Taxonomy" id="48"/>
    <lineage>
        <taxon>Bacteria</taxon>
        <taxon>Pseudomonadati</taxon>
        <taxon>Myxococcota</taxon>
        <taxon>Myxococcia</taxon>
        <taxon>Myxococcales</taxon>
        <taxon>Cystobacterineae</taxon>
        <taxon>Archangiaceae</taxon>
        <taxon>Archangium</taxon>
    </lineage>
</organism>
<dbReference type="SUPFAM" id="SSF75169">
    <property type="entry name" value="DsrEFH-like"/>
    <property type="match status" value="1"/>
</dbReference>
<evidence type="ECO:0000313" key="2">
    <source>
        <dbReference type="Proteomes" id="UP000249061"/>
    </source>
</evidence>
<dbReference type="Gene3D" id="3.40.1260.10">
    <property type="entry name" value="DsrEFH-like"/>
    <property type="match status" value="1"/>
</dbReference>
<dbReference type="EMBL" id="QFQP01000002">
    <property type="protein sequence ID" value="PZR17343.1"/>
    <property type="molecule type" value="Genomic_DNA"/>
</dbReference>